<dbReference type="GO" id="GO:0005737">
    <property type="term" value="C:cytoplasm"/>
    <property type="evidence" value="ECO:0007669"/>
    <property type="project" value="TreeGrafter"/>
</dbReference>
<accession>A0A1D1XSC8</accession>
<dbReference type="InterPro" id="IPR002109">
    <property type="entry name" value="Glutaredoxin"/>
</dbReference>
<protein>
    <submittedName>
        <fullName evidence="3">Monothiol glutaredoxin-S6</fullName>
    </submittedName>
</protein>
<dbReference type="InterPro" id="IPR014025">
    <property type="entry name" value="Glutaredoxin_subgr"/>
</dbReference>
<sequence>EVPGTCKWTSMTAPHEGGANYSLPACERETPLRTATAGCDGRARWGSPPPLQRLQSSSSSSWQRWPLGPPSRSTPLLRSSRTPSTPIRSPSSPNPTARESREPPRAPATGILCMYSLRAKRVFGELHEKPFVVELDLRDDGREIQNVLLDLVGQHTVPQVFVNGKHVGGSDDTLNALASGQLQKLLGRS</sequence>
<proteinExistence type="predicted"/>
<dbReference type="GO" id="GO:0015038">
    <property type="term" value="F:glutathione disulfide oxidoreductase activity"/>
    <property type="evidence" value="ECO:0007669"/>
    <property type="project" value="TreeGrafter"/>
</dbReference>
<feature type="compositionally biased region" description="Low complexity" evidence="1">
    <location>
        <begin position="52"/>
        <end position="96"/>
    </location>
</feature>
<evidence type="ECO:0000313" key="3">
    <source>
        <dbReference type="EMBL" id="JAT45281.1"/>
    </source>
</evidence>
<dbReference type="AlphaFoldDB" id="A0A1D1XSC8"/>
<feature type="non-terminal residue" evidence="3">
    <location>
        <position position="1"/>
    </location>
</feature>
<dbReference type="PROSITE" id="PS51354">
    <property type="entry name" value="GLUTAREDOXIN_2"/>
    <property type="match status" value="1"/>
</dbReference>
<name>A0A1D1XSC8_9ARAE</name>
<dbReference type="InterPro" id="IPR036249">
    <property type="entry name" value="Thioredoxin-like_sf"/>
</dbReference>
<dbReference type="Pfam" id="PF00462">
    <property type="entry name" value="Glutaredoxin"/>
    <property type="match status" value="1"/>
</dbReference>
<gene>
    <name evidence="3" type="primary">GRXS6_0</name>
    <name evidence="3" type="ORF">g.39009</name>
</gene>
<evidence type="ECO:0000256" key="1">
    <source>
        <dbReference type="SAM" id="MobiDB-lite"/>
    </source>
</evidence>
<reference evidence="3" key="1">
    <citation type="submission" date="2015-07" db="EMBL/GenBank/DDBJ databases">
        <title>Transcriptome Assembly of Anthurium amnicola.</title>
        <authorList>
            <person name="Suzuki J."/>
        </authorList>
    </citation>
    <scope>NUCLEOTIDE SEQUENCE</scope>
</reference>
<feature type="region of interest" description="Disordered" evidence="1">
    <location>
        <begin position="37"/>
        <end position="107"/>
    </location>
</feature>
<dbReference type="CDD" id="cd03419">
    <property type="entry name" value="GRX_GRXh_1_2_like"/>
    <property type="match status" value="1"/>
</dbReference>
<dbReference type="SUPFAM" id="SSF52833">
    <property type="entry name" value="Thioredoxin-like"/>
    <property type="match status" value="1"/>
</dbReference>
<dbReference type="PRINTS" id="PR00160">
    <property type="entry name" value="GLUTAREDOXIN"/>
</dbReference>
<feature type="domain" description="Glutaredoxin" evidence="2">
    <location>
        <begin position="113"/>
        <end position="167"/>
    </location>
</feature>
<feature type="region of interest" description="Disordered" evidence="1">
    <location>
        <begin position="1"/>
        <end position="24"/>
    </location>
</feature>
<organism evidence="3">
    <name type="scientific">Anthurium amnicola</name>
    <dbReference type="NCBI Taxonomy" id="1678845"/>
    <lineage>
        <taxon>Eukaryota</taxon>
        <taxon>Viridiplantae</taxon>
        <taxon>Streptophyta</taxon>
        <taxon>Embryophyta</taxon>
        <taxon>Tracheophyta</taxon>
        <taxon>Spermatophyta</taxon>
        <taxon>Magnoliopsida</taxon>
        <taxon>Liliopsida</taxon>
        <taxon>Araceae</taxon>
        <taxon>Pothoideae</taxon>
        <taxon>Potheae</taxon>
        <taxon>Anthurium</taxon>
    </lineage>
</organism>
<dbReference type="PANTHER" id="PTHR45694">
    <property type="entry name" value="GLUTAREDOXIN 2"/>
    <property type="match status" value="1"/>
</dbReference>
<dbReference type="GO" id="GO:0034599">
    <property type="term" value="P:cellular response to oxidative stress"/>
    <property type="evidence" value="ECO:0007669"/>
    <property type="project" value="TreeGrafter"/>
</dbReference>
<dbReference type="Gene3D" id="3.40.30.10">
    <property type="entry name" value="Glutaredoxin"/>
    <property type="match status" value="1"/>
</dbReference>
<dbReference type="EMBL" id="GDJX01022655">
    <property type="protein sequence ID" value="JAT45281.1"/>
    <property type="molecule type" value="Transcribed_RNA"/>
</dbReference>
<dbReference type="PANTHER" id="PTHR45694:SF4">
    <property type="entry name" value="GLUTAREDOXIN-C3"/>
    <property type="match status" value="1"/>
</dbReference>
<evidence type="ECO:0000259" key="2">
    <source>
        <dbReference type="Pfam" id="PF00462"/>
    </source>
</evidence>